<gene>
    <name evidence="10" type="ORF">SAMN02745883_00191</name>
</gene>
<evidence type="ECO:0000256" key="4">
    <source>
        <dbReference type="ARBA" id="ARBA00023015"/>
    </source>
</evidence>
<name>A0A1M6LFR2_9FIRM</name>
<sequence length="185" mass="21052">MSSRKLSKKERQEKFLKVIEEDPFITDEELSDMFNVSIQTIRLDRLALNIPELRERVKKVAKANYKKVRTIAEAEIVGELIDLELNKRGISILETDSSMVFKKTKIVRGHYIFAMAESLAMAVIDADVALTGVANIKYRVPVLAGQKLIAKAEVTKIRGNKYFVHVKITVKDEQVFRGKFILVSI</sequence>
<dbReference type="Proteomes" id="UP000184082">
    <property type="component" value="Unassembled WGS sequence"/>
</dbReference>
<evidence type="ECO:0000256" key="3">
    <source>
        <dbReference type="ARBA" id="ARBA00022832"/>
    </source>
</evidence>
<feature type="domain" description="Thioesterase" evidence="9">
    <location>
        <begin position="121"/>
        <end position="174"/>
    </location>
</feature>
<proteinExistence type="predicted"/>
<dbReference type="GO" id="GO:0003677">
    <property type="term" value="F:DNA binding"/>
    <property type="evidence" value="ECO:0007669"/>
    <property type="project" value="UniProtKB-KW"/>
</dbReference>
<keyword evidence="7" id="KW-0275">Fatty acid biosynthesis</keyword>
<dbReference type="SUPFAM" id="SSF46785">
    <property type="entry name" value="Winged helix' DNA-binding domain"/>
    <property type="match status" value="1"/>
</dbReference>
<dbReference type="InterPro" id="IPR017275">
    <property type="entry name" value="Transcription_factor_FapR"/>
</dbReference>
<keyword evidence="1" id="KW-0678">Repressor</keyword>
<keyword evidence="6" id="KW-0238">DNA-binding</keyword>
<keyword evidence="8" id="KW-0804">Transcription</keyword>
<reference evidence="10 11" key="1">
    <citation type="submission" date="2016-11" db="EMBL/GenBank/DDBJ databases">
        <authorList>
            <person name="Jaros S."/>
            <person name="Januszkiewicz K."/>
            <person name="Wedrychowicz H."/>
        </authorList>
    </citation>
    <scope>NUCLEOTIDE SEQUENCE [LARGE SCALE GENOMIC DNA]</scope>
    <source>
        <strain evidence="10 11">DSM 14501</strain>
    </source>
</reference>
<dbReference type="GO" id="GO:0045717">
    <property type="term" value="P:negative regulation of fatty acid biosynthetic process"/>
    <property type="evidence" value="ECO:0007669"/>
    <property type="project" value="InterPro"/>
</dbReference>
<dbReference type="GO" id="GO:0003700">
    <property type="term" value="F:DNA-binding transcription factor activity"/>
    <property type="evidence" value="ECO:0007669"/>
    <property type="project" value="InterPro"/>
</dbReference>
<dbReference type="InterPro" id="IPR029069">
    <property type="entry name" value="HotDog_dom_sf"/>
</dbReference>
<evidence type="ECO:0000256" key="5">
    <source>
        <dbReference type="ARBA" id="ARBA00023098"/>
    </source>
</evidence>
<keyword evidence="11" id="KW-1185">Reference proteome</keyword>
<evidence type="ECO:0000313" key="10">
    <source>
        <dbReference type="EMBL" id="SHJ70047.1"/>
    </source>
</evidence>
<dbReference type="CDD" id="cd03440">
    <property type="entry name" value="hot_dog"/>
    <property type="match status" value="1"/>
</dbReference>
<evidence type="ECO:0000256" key="1">
    <source>
        <dbReference type="ARBA" id="ARBA00022491"/>
    </source>
</evidence>
<dbReference type="GO" id="GO:0006633">
    <property type="term" value="P:fatty acid biosynthetic process"/>
    <property type="evidence" value="ECO:0007669"/>
    <property type="project" value="UniProtKB-KW"/>
</dbReference>
<dbReference type="EMBL" id="FRAJ01000003">
    <property type="protein sequence ID" value="SHJ70047.1"/>
    <property type="molecule type" value="Genomic_DNA"/>
</dbReference>
<evidence type="ECO:0000259" key="9">
    <source>
        <dbReference type="Pfam" id="PF03061"/>
    </source>
</evidence>
<dbReference type="Gene3D" id="3.10.129.10">
    <property type="entry name" value="Hotdog Thioesterase"/>
    <property type="match status" value="1"/>
</dbReference>
<dbReference type="Gene3D" id="1.10.10.10">
    <property type="entry name" value="Winged helix-like DNA-binding domain superfamily/Winged helix DNA-binding domain"/>
    <property type="match status" value="1"/>
</dbReference>
<dbReference type="RefSeq" id="WP_072965513.1">
    <property type="nucleotide sequence ID" value="NZ_FRAJ01000003.1"/>
</dbReference>
<protein>
    <submittedName>
        <fullName evidence="10">Acyl-coenzyme A thioesterase PaaI, contains HGG motif</fullName>
    </submittedName>
</protein>
<accession>A0A1M6LFR2</accession>
<dbReference type="Pfam" id="PF03061">
    <property type="entry name" value="4HBT"/>
    <property type="match status" value="1"/>
</dbReference>
<organism evidence="10 11">
    <name type="scientific">Caminicella sporogenes DSM 14501</name>
    <dbReference type="NCBI Taxonomy" id="1121266"/>
    <lineage>
        <taxon>Bacteria</taxon>
        <taxon>Bacillati</taxon>
        <taxon>Bacillota</taxon>
        <taxon>Clostridia</taxon>
        <taxon>Peptostreptococcales</taxon>
        <taxon>Caminicellaceae</taxon>
        <taxon>Caminicella</taxon>
    </lineage>
</organism>
<dbReference type="InterPro" id="IPR006683">
    <property type="entry name" value="Thioestr_dom"/>
</dbReference>
<dbReference type="AlphaFoldDB" id="A0A1M6LFR2"/>
<evidence type="ECO:0000256" key="6">
    <source>
        <dbReference type="ARBA" id="ARBA00023125"/>
    </source>
</evidence>
<keyword evidence="5" id="KW-0443">Lipid metabolism</keyword>
<evidence type="ECO:0000313" key="11">
    <source>
        <dbReference type="Proteomes" id="UP000184082"/>
    </source>
</evidence>
<dbReference type="InterPro" id="IPR036390">
    <property type="entry name" value="WH_DNA-bd_sf"/>
</dbReference>
<dbReference type="InterPro" id="IPR036388">
    <property type="entry name" value="WH-like_DNA-bd_sf"/>
</dbReference>
<dbReference type="PIRSF" id="PIRSF037733">
    <property type="entry name" value="Transcription_factor_FapR"/>
    <property type="match status" value="1"/>
</dbReference>
<keyword evidence="2" id="KW-0444">Lipid biosynthesis</keyword>
<dbReference type="GO" id="GO:0045892">
    <property type="term" value="P:negative regulation of DNA-templated transcription"/>
    <property type="evidence" value="ECO:0007669"/>
    <property type="project" value="InterPro"/>
</dbReference>
<dbReference type="NCBIfam" id="NF003359">
    <property type="entry name" value="PRK04424.1"/>
    <property type="match status" value="1"/>
</dbReference>
<evidence type="ECO:0000256" key="8">
    <source>
        <dbReference type="ARBA" id="ARBA00023163"/>
    </source>
</evidence>
<keyword evidence="4" id="KW-0805">Transcription regulation</keyword>
<dbReference type="STRING" id="1121266.SAMN02745883_00191"/>
<keyword evidence="3" id="KW-0276">Fatty acid metabolism</keyword>
<evidence type="ECO:0000256" key="7">
    <source>
        <dbReference type="ARBA" id="ARBA00023160"/>
    </source>
</evidence>
<evidence type="ECO:0000256" key="2">
    <source>
        <dbReference type="ARBA" id="ARBA00022516"/>
    </source>
</evidence>
<dbReference type="SUPFAM" id="SSF54637">
    <property type="entry name" value="Thioesterase/thiol ester dehydrase-isomerase"/>
    <property type="match status" value="1"/>
</dbReference>